<dbReference type="KEGG" id="bfz:BAU07_15905"/>
<proteinExistence type="predicted"/>
<gene>
    <name evidence="2" type="ORF">BAU07_15905</name>
</gene>
<dbReference type="STRING" id="463014.BAU07_15905"/>
<dbReference type="RefSeq" id="WP_066659481.1">
    <property type="nucleotide sequence ID" value="NZ_CBCSCL010000037.1"/>
</dbReference>
<organism evidence="2 3">
    <name type="scientific">Bordetella flabilis</name>
    <dbReference type="NCBI Taxonomy" id="463014"/>
    <lineage>
        <taxon>Bacteria</taxon>
        <taxon>Pseudomonadati</taxon>
        <taxon>Pseudomonadota</taxon>
        <taxon>Betaproteobacteria</taxon>
        <taxon>Burkholderiales</taxon>
        <taxon>Alcaligenaceae</taxon>
        <taxon>Bordetella</taxon>
    </lineage>
</organism>
<dbReference type="AlphaFoldDB" id="A0A193GF16"/>
<name>A0A193GF16_9BORD</name>
<protein>
    <recommendedName>
        <fullName evidence="1">YbaK/aminoacyl-tRNA synthetase-associated domain-containing protein</fullName>
    </recommendedName>
</protein>
<sequence length="175" mass="18798">MQIHERLTALLDERGIGYRLLRHAAEGRSEAVAALRGTAVGQGAKALVCRVKLTSTQRAHVLAVFPADKQADLEAIARAVGGKKAALASRDLARELTGCEIGAIPPFVFNEDLSLLVDATLGRRHEEIVFNAGRLDTSIIMRAQDYLALAQPRIAAIARDGDRVESPTDIPSTAH</sequence>
<dbReference type="SUPFAM" id="SSF55826">
    <property type="entry name" value="YbaK/ProRS associated domain"/>
    <property type="match status" value="1"/>
</dbReference>
<dbReference type="InterPro" id="IPR007214">
    <property type="entry name" value="YbaK/aa-tRNA-synth-assoc-dom"/>
</dbReference>
<dbReference type="Gene3D" id="3.90.960.10">
    <property type="entry name" value="YbaK/aminoacyl-tRNA synthetase-associated domain"/>
    <property type="match status" value="1"/>
</dbReference>
<dbReference type="PANTHER" id="PTHR30411:SF9">
    <property type="entry name" value="MULTIFUNCTIONAL SER_THR-TRNA DEACYLASE PROXP-Y"/>
    <property type="match status" value="1"/>
</dbReference>
<dbReference type="InterPro" id="IPR044786">
    <property type="entry name" value="PROXY"/>
</dbReference>
<evidence type="ECO:0000313" key="3">
    <source>
        <dbReference type="Proteomes" id="UP000091926"/>
    </source>
</evidence>
<dbReference type="InterPro" id="IPR036754">
    <property type="entry name" value="YbaK/aa-tRNA-synt-asso_dom_sf"/>
</dbReference>
<evidence type="ECO:0000259" key="1">
    <source>
        <dbReference type="Pfam" id="PF04073"/>
    </source>
</evidence>
<accession>A0A193GF16</accession>
<dbReference type="OrthoDB" id="5524888at2"/>
<keyword evidence="3" id="KW-1185">Reference proteome</keyword>
<dbReference type="EMBL" id="CP016172">
    <property type="protein sequence ID" value="ANN78395.1"/>
    <property type="molecule type" value="Genomic_DNA"/>
</dbReference>
<dbReference type="Pfam" id="PF04073">
    <property type="entry name" value="tRNA_edit"/>
    <property type="match status" value="1"/>
</dbReference>
<reference evidence="2 3" key="1">
    <citation type="submission" date="2016-06" db="EMBL/GenBank/DDBJ databases">
        <title>Complete genome sequences of Bordetella bronchialis and Bordetella flabilis.</title>
        <authorList>
            <person name="LiPuma J.J."/>
            <person name="Spilker T."/>
        </authorList>
    </citation>
    <scope>NUCLEOTIDE SEQUENCE [LARGE SCALE GENOMIC DNA]</scope>
    <source>
        <strain evidence="2 3">AU10664</strain>
    </source>
</reference>
<evidence type="ECO:0000313" key="2">
    <source>
        <dbReference type="EMBL" id="ANN78395.1"/>
    </source>
</evidence>
<dbReference type="Proteomes" id="UP000091926">
    <property type="component" value="Chromosome"/>
</dbReference>
<feature type="domain" description="YbaK/aminoacyl-tRNA synthetase-associated" evidence="1">
    <location>
        <begin position="29"/>
        <end position="147"/>
    </location>
</feature>
<dbReference type="CDD" id="cd04336">
    <property type="entry name" value="YeaK"/>
    <property type="match status" value="1"/>
</dbReference>
<dbReference type="GO" id="GO:0002161">
    <property type="term" value="F:aminoacyl-tRNA deacylase activity"/>
    <property type="evidence" value="ECO:0007669"/>
    <property type="project" value="InterPro"/>
</dbReference>
<dbReference type="PANTHER" id="PTHR30411">
    <property type="entry name" value="CYTOPLASMIC PROTEIN"/>
    <property type="match status" value="1"/>
</dbReference>